<dbReference type="AlphaFoldDB" id="A0AAD2CZG7"/>
<dbReference type="Proteomes" id="UP001295684">
    <property type="component" value="Unassembled WGS sequence"/>
</dbReference>
<organism evidence="1 2">
    <name type="scientific">Euplotes crassus</name>
    <dbReference type="NCBI Taxonomy" id="5936"/>
    <lineage>
        <taxon>Eukaryota</taxon>
        <taxon>Sar</taxon>
        <taxon>Alveolata</taxon>
        <taxon>Ciliophora</taxon>
        <taxon>Intramacronucleata</taxon>
        <taxon>Spirotrichea</taxon>
        <taxon>Hypotrichia</taxon>
        <taxon>Euplotida</taxon>
        <taxon>Euplotidae</taxon>
        <taxon>Moneuplotes</taxon>
    </lineage>
</organism>
<sequence length="251" mass="29369">MITCASVRLGKTLLINKFKVESSFGPYKKRPKKKEKTHFQEANEVIDVLWKKRDFLLGRLKQKSTRNSHKEISQSLSGRKRRTRDNSKIILNFNELNVPPLGHYKPDYDFVKPRISSTCFSKSSERKTIFDAKKKLQPNPRSKVLSRMKSFGRSPSRNTFIPTSVHGSPLKPDLKRCGSPLIPELQSFCRPSFEDPESIYLNISNMKASKKNKRYFKVMKGLKRTNKRRKRCFSAVSRRKESCYDRKFKEK</sequence>
<protein>
    <submittedName>
        <fullName evidence="1">Uncharacterized protein</fullName>
    </submittedName>
</protein>
<proteinExistence type="predicted"/>
<gene>
    <name evidence="1" type="ORF">ECRASSUSDP1_LOCUS15898</name>
</gene>
<dbReference type="EMBL" id="CAMPGE010015956">
    <property type="protein sequence ID" value="CAI2374543.1"/>
    <property type="molecule type" value="Genomic_DNA"/>
</dbReference>
<evidence type="ECO:0000313" key="2">
    <source>
        <dbReference type="Proteomes" id="UP001295684"/>
    </source>
</evidence>
<reference evidence="1" key="1">
    <citation type="submission" date="2023-07" db="EMBL/GenBank/DDBJ databases">
        <authorList>
            <consortium name="AG Swart"/>
            <person name="Singh M."/>
            <person name="Singh A."/>
            <person name="Seah K."/>
            <person name="Emmerich C."/>
        </authorList>
    </citation>
    <scope>NUCLEOTIDE SEQUENCE</scope>
    <source>
        <strain evidence="1">DP1</strain>
    </source>
</reference>
<keyword evidence="2" id="KW-1185">Reference proteome</keyword>
<name>A0AAD2CZG7_EUPCR</name>
<comment type="caution">
    <text evidence="1">The sequence shown here is derived from an EMBL/GenBank/DDBJ whole genome shotgun (WGS) entry which is preliminary data.</text>
</comment>
<evidence type="ECO:0000313" key="1">
    <source>
        <dbReference type="EMBL" id="CAI2374543.1"/>
    </source>
</evidence>
<accession>A0AAD2CZG7</accession>